<reference evidence="2" key="1">
    <citation type="submission" date="2015-11" db="EMBL/GenBank/DDBJ databases">
        <authorList>
            <consortium name="Cross-ministerial Strategic Innovation Promotion Program (SIP) consortium"/>
            <person name="Tomihama T."/>
            <person name="Ikenaga M."/>
            <person name="Sakai M."/>
            <person name="Okubo T."/>
            <person name="Ikeda S."/>
        </authorList>
    </citation>
    <scope>NUCLEOTIDE SEQUENCE [LARGE SCALE GENOMIC DNA]</scope>
    <source>
        <strain evidence="2">S58</strain>
    </source>
</reference>
<reference evidence="1 2" key="2">
    <citation type="journal article" date="2016" name="Genome Announc.">
        <title>Draft Genome Sequences of Streptomyces scabiei S58, Streptomyces turgidiscabies T45, and Streptomyces acidiscabies a10, the Pathogens of Potato Common Scab, Isolated in Japan.</title>
        <authorList>
            <person name="Tomihama T."/>
            <person name="Nishi Y."/>
            <person name="Sakai M."/>
            <person name="Ikenaga M."/>
            <person name="Okubo T."/>
            <person name="Ikeda S."/>
        </authorList>
    </citation>
    <scope>NUCLEOTIDE SEQUENCE [LARGE SCALE GENOMIC DNA]</scope>
    <source>
        <strain evidence="1 2">S58</strain>
    </source>
</reference>
<name>A0A100JTF3_STRSC</name>
<accession>A0A100JTF3</accession>
<protein>
    <submittedName>
        <fullName evidence="1">Uncharacterized protein</fullName>
    </submittedName>
</protein>
<reference evidence="2" key="3">
    <citation type="submission" date="2016-02" db="EMBL/GenBank/DDBJ databases">
        <title>Draft genome of pathogenic Streptomyces sp. in Japan.</title>
        <authorList>
            <person name="Tomihama T."/>
            <person name="Ikenaga M."/>
            <person name="Sakai M."/>
            <person name="Okubo T."/>
            <person name="Ikeda S."/>
        </authorList>
    </citation>
    <scope>NUCLEOTIDE SEQUENCE [LARGE SCALE GENOMIC DNA]</scope>
    <source>
        <strain evidence="2">S58</strain>
    </source>
</reference>
<gene>
    <name evidence="1" type="ORF">SsS58_05778</name>
</gene>
<dbReference type="RefSeq" id="WP_199845565.1">
    <property type="nucleotide sequence ID" value="NZ_BCMM01000030.1"/>
</dbReference>
<evidence type="ECO:0000313" key="1">
    <source>
        <dbReference type="EMBL" id="GAQ65369.1"/>
    </source>
</evidence>
<organism evidence="1 2">
    <name type="scientific">Streptomyces scabiei</name>
    <dbReference type="NCBI Taxonomy" id="1930"/>
    <lineage>
        <taxon>Bacteria</taxon>
        <taxon>Bacillati</taxon>
        <taxon>Actinomycetota</taxon>
        <taxon>Actinomycetes</taxon>
        <taxon>Kitasatosporales</taxon>
        <taxon>Streptomycetaceae</taxon>
        <taxon>Streptomyces</taxon>
    </lineage>
</organism>
<dbReference type="EMBL" id="BCMM01000030">
    <property type="protein sequence ID" value="GAQ65369.1"/>
    <property type="molecule type" value="Genomic_DNA"/>
</dbReference>
<evidence type="ECO:0000313" key="2">
    <source>
        <dbReference type="Proteomes" id="UP000067448"/>
    </source>
</evidence>
<proteinExistence type="predicted"/>
<dbReference type="Proteomes" id="UP000067448">
    <property type="component" value="Unassembled WGS sequence"/>
</dbReference>
<dbReference type="AlphaFoldDB" id="A0A100JTF3"/>
<sequence length="188" mass="20995">MVRYSRVFQRSGEQIPVPVACIRDRDLVPAGTSEEMRGALKCWDEMTEQEIAAHVADLAGDDDGPVKTFVSNWWTLEYDLAVTSWTMARLMHRAVKLASVAERSWPDAAKTEQVIARADRDIDEWEGQGLTLEQAALKIYRPLKLDRASKSITAQFAAQLLASTPLTQSDVPPYLVHAFKYLCGEAAL</sequence>
<comment type="caution">
    <text evidence="1">The sequence shown here is derived from an EMBL/GenBank/DDBJ whole genome shotgun (WGS) entry which is preliminary data.</text>
</comment>